<feature type="domain" description="Calcineurin-like phosphoesterase" evidence="1">
    <location>
        <begin position="144"/>
        <end position="355"/>
    </location>
</feature>
<dbReference type="Pfam" id="PF16370">
    <property type="entry name" value="MetallophosC"/>
    <property type="match status" value="1"/>
</dbReference>
<dbReference type="Pfam" id="PF00149">
    <property type="entry name" value="Metallophos"/>
    <property type="match status" value="1"/>
</dbReference>
<dbReference type="OrthoDB" id="1776264at2"/>
<dbReference type="EMBL" id="VNHX01000004">
    <property type="protein sequence ID" value="TYP96892.1"/>
    <property type="molecule type" value="Genomic_DNA"/>
</dbReference>
<dbReference type="Gene3D" id="3.60.21.10">
    <property type="match status" value="1"/>
</dbReference>
<dbReference type="PANTHER" id="PTHR43143:SF1">
    <property type="entry name" value="SERINE_THREONINE-PROTEIN PHOSPHATASE CPPED1"/>
    <property type="match status" value="1"/>
</dbReference>
<evidence type="ECO:0000259" key="2">
    <source>
        <dbReference type="Pfam" id="PF16370"/>
    </source>
</evidence>
<keyword evidence="5" id="KW-1185">Reference proteome</keyword>
<evidence type="ECO:0000259" key="1">
    <source>
        <dbReference type="Pfam" id="PF00149"/>
    </source>
</evidence>
<dbReference type="Proteomes" id="UP000325105">
    <property type="component" value="Unassembled WGS sequence"/>
</dbReference>
<dbReference type="AlphaFoldDB" id="A0A5S5DPY4"/>
<dbReference type="InterPro" id="IPR051918">
    <property type="entry name" value="STPP_CPPED1"/>
</dbReference>
<dbReference type="SUPFAM" id="SSF56300">
    <property type="entry name" value="Metallo-dependent phosphatases"/>
    <property type="match status" value="1"/>
</dbReference>
<gene>
    <name evidence="4" type="ORF">BC792_104116</name>
</gene>
<protein>
    <submittedName>
        <fullName evidence="4">Calcineurin-like phosphoesterase family protein</fullName>
    </submittedName>
</protein>
<dbReference type="InterPro" id="IPR032288">
    <property type="entry name" value="Metallophos_C"/>
</dbReference>
<evidence type="ECO:0000313" key="4">
    <source>
        <dbReference type="EMBL" id="TYP96892.1"/>
    </source>
</evidence>
<organism evidence="4 5">
    <name type="scientific">Sphingobacterium allocomposti</name>
    <dbReference type="NCBI Taxonomy" id="415956"/>
    <lineage>
        <taxon>Bacteria</taxon>
        <taxon>Pseudomonadati</taxon>
        <taxon>Bacteroidota</taxon>
        <taxon>Sphingobacteriia</taxon>
        <taxon>Sphingobacteriales</taxon>
        <taxon>Sphingobacteriaceae</taxon>
        <taxon>Sphingobacterium</taxon>
    </lineage>
</organism>
<comment type="caution">
    <text evidence="4">The sequence shown here is derived from an EMBL/GenBank/DDBJ whole genome shotgun (WGS) entry which is preliminary data.</text>
</comment>
<feature type="domain" description="Calcineurin-like phosphoesterase N-terminal" evidence="3">
    <location>
        <begin position="57"/>
        <end position="134"/>
    </location>
</feature>
<dbReference type="GO" id="GO:0016787">
    <property type="term" value="F:hydrolase activity"/>
    <property type="evidence" value="ECO:0007669"/>
    <property type="project" value="InterPro"/>
</dbReference>
<evidence type="ECO:0000313" key="5">
    <source>
        <dbReference type="Proteomes" id="UP000325105"/>
    </source>
</evidence>
<dbReference type="RefSeq" id="WP_148907814.1">
    <property type="nucleotide sequence ID" value="NZ_VNHX01000004.1"/>
</dbReference>
<accession>A0A5S5DPY4</accession>
<proteinExistence type="predicted"/>
<dbReference type="Pfam" id="PF16371">
    <property type="entry name" value="MetallophosN"/>
    <property type="match status" value="1"/>
</dbReference>
<dbReference type="InterPro" id="IPR032285">
    <property type="entry name" value="Metallophos_N"/>
</dbReference>
<sequence length="568" mass="64015">MTLYYLTLLPYILLFTVTGGKQGGIALQEAKHSQSIHHSVLARISHVPSFQKTTIRGKVHHQGKGIPDAVVSDGILVTKTDKNGNYQLPSDKQNGYVFISVPRNYEVPVVRTVPQFFQILSKDANELETKDFELFPSTSDKHVIAFLADMHLANRNDDLQQFKKGFLNDIKQLAAQYKAAGTKFYALTLGDQSWDVYWYKNSFGLPEYLRQMESLDFPVFNTIGNHDNDPYIANDWLSEAAYRHTLGPTYYSFNIGEVHYVVLDNVVFKNSGGAPGTIGDRSYEAEITDRQIAWLERDLAMLADTKTPIVLAMHIPLHSNPRLGNANIVLKNAGRLQNTLQRFSNIKIFTGHTHINYRIADVHSALDEYNIGAVSATWWWTGRKHGAGNHVCKDGSPGGYAVMETDRSRQAIYYKSIGYGKDYQFRAYDLNTVHITANGFAPKADSVHQAMVKDYAAEYTSPNKSNQILLNIWGYRPGWKIKVKENGKVLPVKQVHQKDPLHVISYTMVRLNANATPTPAFLSVNTSHLFVAQATKANTTLDISVTDDNGHEFKETMVRPKPFHHQMH</sequence>
<dbReference type="InterPro" id="IPR004843">
    <property type="entry name" value="Calcineurin-like_PHP"/>
</dbReference>
<dbReference type="InterPro" id="IPR029052">
    <property type="entry name" value="Metallo-depent_PP-like"/>
</dbReference>
<feature type="domain" description="Calcineurin-like phosphoesterase C-terminal" evidence="2">
    <location>
        <begin position="368"/>
        <end position="553"/>
    </location>
</feature>
<evidence type="ECO:0000259" key="3">
    <source>
        <dbReference type="Pfam" id="PF16371"/>
    </source>
</evidence>
<dbReference type="PANTHER" id="PTHR43143">
    <property type="entry name" value="METALLOPHOSPHOESTERASE, CALCINEURIN SUPERFAMILY"/>
    <property type="match status" value="1"/>
</dbReference>
<reference evidence="4 5" key="1">
    <citation type="submission" date="2019-07" db="EMBL/GenBank/DDBJ databases">
        <title>Genomic Encyclopedia of Archaeal and Bacterial Type Strains, Phase II (KMG-II): from individual species to whole genera.</title>
        <authorList>
            <person name="Goeker M."/>
        </authorList>
    </citation>
    <scope>NUCLEOTIDE SEQUENCE [LARGE SCALE GENOMIC DNA]</scope>
    <source>
        <strain evidence="4 5">DSM 18850</strain>
    </source>
</reference>
<name>A0A5S5DPY4_9SPHI</name>